<proteinExistence type="predicted"/>
<dbReference type="Pfam" id="PF20720">
    <property type="entry name" value="nSTAND3"/>
    <property type="match status" value="1"/>
</dbReference>
<dbReference type="SUPFAM" id="SSF52540">
    <property type="entry name" value="P-loop containing nucleoside triphosphate hydrolases"/>
    <property type="match status" value="1"/>
</dbReference>
<dbReference type="Proteomes" id="UP000326877">
    <property type="component" value="Unassembled WGS sequence"/>
</dbReference>
<dbReference type="InterPro" id="IPR049050">
    <property type="entry name" value="nSTAND3"/>
</dbReference>
<dbReference type="AlphaFoldDB" id="A0A5N7C4K2"/>
<sequence>MASGYSTATVMPVSTGTSKFPVLRIMSEDCNYLFMAGNITVRCPCKEFTGTSKDGQLDIFCQNCSHSLKQHGDASSAEVDSIQQRSSQLETSSILCPYVSPRSETVSKLADLIDEQKVVHVRGTPASGKTTLAQLLQQYYEVKERNSIYIDTWRELEEYLSVEDNRRLGAWGILERMLRTRFGSNMDYLAPGTILIVDEAQGSYSDTLFWNSIIKPRLSHEGLDINFSQRVTLTPQSRPSSPPIGLFFTRSEFTDAAQRLIANSRFQEKFTLRPDAEDYVFSLTNGHPGGLSSVLNLKRDQDVWDILTQEPISRSLPQGRWLTTEVANLLAKVLEEGNVLCEPNKEAETCYKRGWLHRMQILGEDGYDKEVYVLPSRLHEKHVPLISYLDCIILTNPRWIEHYIAKRAKSLPSEFQYLRDLTLAILQEFSSSNLRHSDQGKTLSSGAQPKPIEVQYQDEFYRCFNKIAGRGVPVSTEWSRTTDGRVDFWIPGQKWALEIVREQDRINEHIMRFHENGQYYPWRVDGMIQDWIIINCTTSPPTRDLPFAQLRIRCFIWDGRKVYGINFEAIQKRLEAPKSVQGHYLPQG</sequence>
<protein>
    <recommendedName>
        <fullName evidence="1">Novel STAND NTPase 3 domain-containing protein</fullName>
    </recommendedName>
</protein>
<dbReference type="InterPro" id="IPR027417">
    <property type="entry name" value="P-loop_NTPase"/>
</dbReference>
<evidence type="ECO:0000313" key="2">
    <source>
        <dbReference type="EMBL" id="KAE8389044.1"/>
    </source>
</evidence>
<feature type="domain" description="Novel STAND NTPase 3" evidence="1">
    <location>
        <begin position="106"/>
        <end position="163"/>
    </location>
</feature>
<dbReference type="Gene3D" id="3.40.50.300">
    <property type="entry name" value="P-loop containing nucleotide triphosphate hydrolases"/>
    <property type="match status" value="1"/>
</dbReference>
<evidence type="ECO:0000259" key="1">
    <source>
        <dbReference type="Pfam" id="PF20720"/>
    </source>
</evidence>
<gene>
    <name evidence="2" type="ORF">BDV23DRAFT_194691</name>
</gene>
<accession>A0A5N7C4K2</accession>
<reference evidence="2" key="1">
    <citation type="submission" date="2019-04" db="EMBL/GenBank/DDBJ databases">
        <title>Friends and foes A comparative genomics studyof 23 Aspergillus species from section Flavi.</title>
        <authorList>
            <consortium name="DOE Joint Genome Institute"/>
            <person name="Kjaerbolling I."/>
            <person name="Vesth T."/>
            <person name="Frisvad J.C."/>
            <person name="Nybo J.L."/>
            <person name="Theobald S."/>
            <person name="Kildgaard S."/>
            <person name="Isbrandt T."/>
            <person name="Kuo A."/>
            <person name="Sato A."/>
            <person name="Lyhne E.K."/>
            <person name="Kogle M.E."/>
            <person name="Wiebenga A."/>
            <person name="Kun R.S."/>
            <person name="Lubbers R.J."/>
            <person name="Makela M.R."/>
            <person name="Barry K."/>
            <person name="Chovatia M."/>
            <person name="Clum A."/>
            <person name="Daum C."/>
            <person name="Haridas S."/>
            <person name="He G."/>
            <person name="LaButti K."/>
            <person name="Lipzen A."/>
            <person name="Mondo S."/>
            <person name="Riley R."/>
            <person name="Salamov A."/>
            <person name="Simmons B.A."/>
            <person name="Magnuson J.K."/>
            <person name="Henrissat B."/>
            <person name="Mortensen U.H."/>
            <person name="Larsen T.O."/>
            <person name="Devries R.P."/>
            <person name="Grigoriev I.V."/>
            <person name="Machida M."/>
            <person name="Baker S.E."/>
            <person name="Andersen M.R."/>
        </authorList>
    </citation>
    <scope>NUCLEOTIDE SEQUENCE [LARGE SCALE GENOMIC DNA]</scope>
    <source>
        <strain evidence="2">IBT 14317</strain>
    </source>
</reference>
<dbReference type="EMBL" id="ML735270">
    <property type="protein sequence ID" value="KAE8389044.1"/>
    <property type="molecule type" value="Genomic_DNA"/>
</dbReference>
<dbReference type="OrthoDB" id="2364732at2759"/>
<organism evidence="2">
    <name type="scientific">Petromyces alliaceus</name>
    <name type="common">Aspergillus alliaceus</name>
    <dbReference type="NCBI Taxonomy" id="209559"/>
    <lineage>
        <taxon>Eukaryota</taxon>
        <taxon>Fungi</taxon>
        <taxon>Dikarya</taxon>
        <taxon>Ascomycota</taxon>
        <taxon>Pezizomycotina</taxon>
        <taxon>Eurotiomycetes</taxon>
        <taxon>Eurotiomycetidae</taxon>
        <taxon>Eurotiales</taxon>
        <taxon>Aspergillaceae</taxon>
        <taxon>Aspergillus</taxon>
        <taxon>Aspergillus subgen. Circumdati</taxon>
    </lineage>
</organism>
<name>A0A5N7C4K2_PETAA</name>